<evidence type="ECO:0000313" key="10">
    <source>
        <dbReference type="Proteomes" id="UP000824540"/>
    </source>
</evidence>
<dbReference type="InterPro" id="IPR000152">
    <property type="entry name" value="EGF-type_Asp/Asn_hydroxyl_site"/>
</dbReference>
<evidence type="ECO:0000256" key="6">
    <source>
        <dbReference type="PROSITE-ProRule" id="PRU00076"/>
    </source>
</evidence>
<dbReference type="OrthoDB" id="10045365at2759"/>
<keyword evidence="2 6" id="KW-0245">EGF-like domain</keyword>
<keyword evidence="4" id="KW-0677">Repeat</keyword>
<evidence type="ECO:0000256" key="1">
    <source>
        <dbReference type="ARBA" id="ARBA00005897"/>
    </source>
</evidence>
<protein>
    <recommendedName>
        <fullName evidence="8">EGF-like domain-containing protein</fullName>
    </recommendedName>
</protein>
<dbReference type="GO" id="GO:0005509">
    <property type="term" value="F:calcium ion binding"/>
    <property type="evidence" value="ECO:0007669"/>
    <property type="project" value="InterPro"/>
</dbReference>
<dbReference type="SUPFAM" id="SSF57184">
    <property type="entry name" value="Growth factor receptor domain"/>
    <property type="match status" value="1"/>
</dbReference>
<keyword evidence="7" id="KW-0812">Transmembrane</keyword>
<evidence type="ECO:0000256" key="4">
    <source>
        <dbReference type="ARBA" id="ARBA00022737"/>
    </source>
</evidence>
<dbReference type="Pfam" id="PF07645">
    <property type="entry name" value="EGF_CA"/>
    <property type="match status" value="1"/>
</dbReference>
<dbReference type="InterPro" id="IPR050751">
    <property type="entry name" value="ECM_structural_protein"/>
</dbReference>
<dbReference type="InterPro" id="IPR018097">
    <property type="entry name" value="EGF_Ca-bd_CS"/>
</dbReference>
<dbReference type="SMART" id="SM00179">
    <property type="entry name" value="EGF_CA"/>
    <property type="match status" value="1"/>
</dbReference>
<dbReference type="PROSITE" id="PS00010">
    <property type="entry name" value="ASX_HYDROXYL"/>
    <property type="match status" value="1"/>
</dbReference>
<feature type="domain" description="EGF-like" evidence="8">
    <location>
        <begin position="78"/>
        <end position="117"/>
    </location>
</feature>
<dbReference type="InterPro" id="IPR049883">
    <property type="entry name" value="NOTCH1_EGF-like"/>
</dbReference>
<dbReference type="Proteomes" id="UP000824540">
    <property type="component" value="Unassembled WGS sequence"/>
</dbReference>
<dbReference type="FunFam" id="2.10.25.10:FF:000038">
    <property type="entry name" value="Fibrillin 2"/>
    <property type="match status" value="1"/>
</dbReference>
<evidence type="ECO:0000256" key="3">
    <source>
        <dbReference type="ARBA" id="ARBA00022729"/>
    </source>
</evidence>
<dbReference type="InterPro" id="IPR006212">
    <property type="entry name" value="Furin_repeat"/>
</dbReference>
<keyword evidence="3" id="KW-0732">Signal</keyword>
<name>A0A8T2NXV3_9TELE</name>
<comment type="caution">
    <text evidence="6">Lacks conserved residue(s) required for the propagation of feature annotation.</text>
</comment>
<evidence type="ECO:0000256" key="2">
    <source>
        <dbReference type="ARBA" id="ARBA00022536"/>
    </source>
</evidence>
<feature type="transmembrane region" description="Helical" evidence="7">
    <location>
        <begin position="12"/>
        <end position="32"/>
    </location>
</feature>
<evidence type="ECO:0000313" key="9">
    <source>
        <dbReference type="EMBL" id="KAG9345893.1"/>
    </source>
</evidence>
<keyword evidence="5" id="KW-1015">Disulfide bond</keyword>
<keyword evidence="7" id="KW-0472">Membrane</keyword>
<dbReference type="CDD" id="cd00054">
    <property type="entry name" value="EGF_CA"/>
    <property type="match status" value="1"/>
</dbReference>
<comment type="caution">
    <text evidence="9">The sequence shown here is derived from an EMBL/GenBank/DDBJ whole genome shotgun (WGS) entry which is preliminary data.</text>
</comment>
<sequence>MQLCRTESAYQTVNMLLTLPSLSLLLYIWPPWSLSGLPMPCDWLSACDKVCTGCTGAGPNHCLACADGYRDEEGTCTDIDECEQADPACPGEHRECVNTKGSYKCFCSSGFEEQDGVCVQTPEPGEHPMGSCAALKLCTHRNANNQSLYRTALHNQPGDCSRVQDIV</sequence>
<dbReference type="PANTHER" id="PTHR24034:SF89">
    <property type="entry name" value="COMPLEMENT COMPONENT C1Q RECEPTOR"/>
    <property type="match status" value="1"/>
</dbReference>
<dbReference type="GO" id="GO:0030855">
    <property type="term" value="P:epithelial cell differentiation"/>
    <property type="evidence" value="ECO:0007669"/>
    <property type="project" value="UniProtKB-ARBA"/>
</dbReference>
<reference evidence="9" key="1">
    <citation type="thesis" date="2021" institute="BYU ScholarsArchive" country="Provo, UT, USA">
        <title>Applications of and Algorithms for Genome Assembly and Genomic Analyses with an Emphasis on Marine Teleosts.</title>
        <authorList>
            <person name="Pickett B.D."/>
        </authorList>
    </citation>
    <scope>NUCLEOTIDE SEQUENCE</scope>
    <source>
        <strain evidence="9">HI-2016</strain>
    </source>
</reference>
<accession>A0A8T2NXV3</accession>
<dbReference type="CDD" id="cd00064">
    <property type="entry name" value="FU"/>
    <property type="match status" value="1"/>
</dbReference>
<evidence type="ECO:0000256" key="5">
    <source>
        <dbReference type="ARBA" id="ARBA00023157"/>
    </source>
</evidence>
<evidence type="ECO:0000259" key="8">
    <source>
        <dbReference type="PROSITE" id="PS50026"/>
    </source>
</evidence>
<evidence type="ECO:0000256" key="7">
    <source>
        <dbReference type="SAM" id="Phobius"/>
    </source>
</evidence>
<keyword evidence="7" id="KW-1133">Transmembrane helix</keyword>
<dbReference type="PANTHER" id="PTHR24034">
    <property type="entry name" value="EGF-LIKE DOMAIN-CONTAINING PROTEIN"/>
    <property type="match status" value="1"/>
</dbReference>
<proteinExistence type="inferred from homology"/>
<dbReference type="InterPro" id="IPR001881">
    <property type="entry name" value="EGF-like_Ca-bd_dom"/>
</dbReference>
<dbReference type="AlphaFoldDB" id="A0A8T2NXV3"/>
<dbReference type="InterPro" id="IPR009030">
    <property type="entry name" value="Growth_fac_rcpt_cys_sf"/>
</dbReference>
<gene>
    <name evidence="9" type="ORF">JZ751_009049</name>
</gene>
<keyword evidence="10" id="KW-1185">Reference proteome</keyword>
<dbReference type="EMBL" id="JAFBMS010000017">
    <property type="protein sequence ID" value="KAG9345893.1"/>
    <property type="molecule type" value="Genomic_DNA"/>
</dbReference>
<comment type="similarity">
    <text evidence="1">Belongs to the CRELD family.</text>
</comment>
<organism evidence="9 10">
    <name type="scientific">Albula glossodonta</name>
    <name type="common">roundjaw bonefish</name>
    <dbReference type="NCBI Taxonomy" id="121402"/>
    <lineage>
        <taxon>Eukaryota</taxon>
        <taxon>Metazoa</taxon>
        <taxon>Chordata</taxon>
        <taxon>Craniata</taxon>
        <taxon>Vertebrata</taxon>
        <taxon>Euteleostomi</taxon>
        <taxon>Actinopterygii</taxon>
        <taxon>Neopterygii</taxon>
        <taxon>Teleostei</taxon>
        <taxon>Albuliformes</taxon>
        <taxon>Albulidae</taxon>
        <taxon>Albula</taxon>
    </lineage>
</organism>
<dbReference type="PROSITE" id="PS50026">
    <property type="entry name" value="EGF_3"/>
    <property type="match status" value="1"/>
</dbReference>
<dbReference type="InterPro" id="IPR000742">
    <property type="entry name" value="EGF"/>
</dbReference>
<dbReference type="PROSITE" id="PS01187">
    <property type="entry name" value="EGF_CA"/>
    <property type="match status" value="1"/>
</dbReference>
<dbReference type="Gene3D" id="2.10.25.10">
    <property type="entry name" value="Laminin"/>
    <property type="match status" value="1"/>
</dbReference>